<dbReference type="Pfam" id="PF00534">
    <property type="entry name" value="Glycos_transf_1"/>
    <property type="match status" value="1"/>
</dbReference>
<dbReference type="PANTHER" id="PTHR46401">
    <property type="entry name" value="GLYCOSYLTRANSFERASE WBBK-RELATED"/>
    <property type="match status" value="1"/>
</dbReference>
<accession>A0A5C5BEC7</accession>
<dbReference type="RefSeq" id="WP_139986358.1">
    <property type="nucleotide sequence ID" value="NZ_VENP01000013.1"/>
</dbReference>
<proteinExistence type="predicted"/>
<dbReference type="GO" id="GO:0016757">
    <property type="term" value="F:glycosyltransferase activity"/>
    <property type="evidence" value="ECO:0007669"/>
    <property type="project" value="UniProtKB-KW"/>
</dbReference>
<evidence type="ECO:0000259" key="3">
    <source>
        <dbReference type="Pfam" id="PF00534"/>
    </source>
</evidence>
<dbReference type="GO" id="GO:0009103">
    <property type="term" value="P:lipopolysaccharide biosynthetic process"/>
    <property type="evidence" value="ECO:0007669"/>
    <property type="project" value="TreeGrafter"/>
</dbReference>
<dbReference type="InterPro" id="IPR001296">
    <property type="entry name" value="Glyco_trans_1"/>
</dbReference>
<dbReference type="Pfam" id="PF13439">
    <property type="entry name" value="Glyco_transf_4"/>
    <property type="match status" value="1"/>
</dbReference>
<keyword evidence="2 5" id="KW-0808">Transferase</keyword>
<dbReference type="Proteomes" id="UP000313849">
    <property type="component" value="Unassembled WGS sequence"/>
</dbReference>
<gene>
    <name evidence="5" type="ORF">FH969_05075</name>
</gene>
<keyword evidence="1" id="KW-0328">Glycosyltransferase</keyword>
<dbReference type="AlphaFoldDB" id="A0A5C5BEC7"/>
<sequence>MSRDPRVLLDATAIPANRAGVGRYVEELVRALSARHYPLAVVTQARDAERFAVLAPHARIESAPAAIEPTARRLVWEQTGLPSLARRLRADVVHSPHYTMPLASPVPVVVTLHDATFFSDPGVHVPAKRHFFRTWTRLSLRRAAACVVVSQASADELVTWAGADRRRLTVAPLGVDHARFRPPTERERHDAAAHLGLSGRPYVAFLATLEPRKNVPALVRGFVAAAGRMSDPPALVLAGPPGWDDQVGPAVAAVPDGLQVLAPGYLPIEDLAGYLGGAELVAYPSLGEGFGLPVLEAMACGAAVLTTRRLSLPEVGGDAVAYTGTSDEEIAGSLEALLGDAERLAELRRRAPLRAATFDWDRTADGCVAAYRAAAGA</sequence>
<dbReference type="SUPFAM" id="SSF53756">
    <property type="entry name" value="UDP-Glycosyltransferase/glycogen phosphorylase"/>
    <property type="match status" value="1"/>
</dbReference>
<dbReference type="InterPro" id="IPR028098">
    <property type="entry name" value="Glyco_trans_4-like_N"/>
</dbReference>
<dbReference type="PANTHER" id="PTHR46401:SF2">
    <property type="entry name" value="GLYCOSYLTRANSFERASE WBBK-RELATED"/>
    <property type="match status" value="1"/>
</dbReference>
<organism evidence="5 6">
    <name type="scientific">Miniimonas arenae</name>
    <dbReference type="NCBI Taxonomy" id="676201"/>
    <lineage>
        <taxon>Bacteria</taxon>
        <taxon>Bacillati</taxon>
        <taxon>Actinomycetota</taxon>
        <taxon>Actinomycetes</taxon>
        <taxon>Micrococcales</taxon>
        <taxon>Beutenbergiaceae</taxon>
        <taxon>Miniimonas</taxon>
    </lineage>
</organism>
<keyword evidence="6" id="KW-1185">Reference proteome</keyword>
<reference evidence="5 6" key="1">
    <citation type="submission" date="2019-06" db="EMBL/GenBank/DDBJ databases">
        <title>Draft genome sequence of Miniimonas arenae KCTC 19750T isolated from sea sand.</title>
        <authorList>
            <person name="Park S.-J."/>
        </authorList>
    </citation>
    <scope>NUCLEOTIDE SEQUENCE [LARGE SCALE GENOMIC DNA]</scope>
    <source>
        <strain evidence="5 6">KCTC 19750</strain>
    </source>
</reference>
<dbReference type="EMBL" id="VENP01000013">
    <property type="protein sequence ID" value="TNU75925.1"/>
    <property type="molecule type" value="Genomic_DNA"/>
</dbReference>
<name>A0A5C5BEC7_9MICO</name>
<feature type="domain" description="Glycosyl transferase family 1" evidence="3">
    <location>
        <begin position="198"/>
        <end position="351"/>
    </location>
</feature>
<evidence type="ECO:0000313" key="5">
    <source>
        <dbReference type="EMBL" id="TNU75925.1"/>
    </source>
</evidence>
<comment type="caution">
    <text evidence="5">The sequence shown here is derived from an EMBL/GenBank/DDBJ whole genome shotgun (WGS) entry which is preliminary data.</text>
</comment>
<evidence type="ECO:0000256" key="1">
    <source>
        <dbReference type="ARBA" id="ARBA00022676"/>
    </source>
</evidence>
<evidence type="ECO:0000256" key="2">
    <source>
        <dbReference type="ARBA" id="ARBA00022679"/>
    </source>
</evidence>
<feature type="domain" description="Glycosyltransferase subfamily 4-like N-terminal" evidence="4">
    <location>
        <begin position="20"/>
        <end position="179"/>
    </location>
</feature>
<dbReference type="OrthoDB" id="9801609at2"/>
<dbReference type="Gene3D" id="3.40.50.2000">
    <property type="entry name" value="Glycogen Phosphorylase B"/>
    <property type="match status" value="2"/>
</dbReference>
<evidence type="ECO:0000313" key="6">
    <source>
        <dbReference type="Proteomes" id="UP000313849"/>
    </source>
</evidence>
<dbReference type="CDD" id="cd03809">
    <property type="entry name" value="GT4_MtfB-like"/>
    <property type="match status" value="1"/>
</dbReference>
<evidence type="ECO:0000259" key="4">
    <source>
        <dbReference type="Pfam" id="PF13439"/>
    </source>
</evidence>
<protein>
    <submittedName>
        <fullName evidence="5">Glycosyltransferase family 4 protein</fullName>
    </submittedName>
</protein>